<dbReference type="Pfam" id="PF13489">
    <property type="entry name" value="Methyltransf_23"/>
    <property type="match status" value="1"/>
</dbReference>
<dbReference type="InterPro" id="IPR029063">
    <property type="entry name" value="SAM-dependent_MTases_sf"/>
</dbReference>
<dbReference type="EMBL" id="JAPQKR010000008">
    <property type="protein sequence ID" value="KAJ5212204.1"/>
    <property type="molecule type" value="Genomic_DNA"/>
</dbReference>
<dbReference type="RefSeq" id="XP_058310374.1">
    <property type="nucleotide sequence ID" value="XM_058450912.1"/>
</dbReference>
<dbReference type="Gene3D" id="3.40.50.150">
    <property type="entry name" value="Vaccinia Virus protein VP39"/>
    <property type="match status" value="1"/>
</dbReference>
<accession>A0A9W9N2W4</accession>
<evidence type="ECO:0000313" key="2">
    <source>
        <dbReference type="Proteomes" id="UP001150904"/>
    </source>
</evidence>
<sequence length="290" mass="32473">MADISEDKLSEKNVEDVGSRYFLPRNVEEAERMQNQHEWLKGGADGLVLAPIDLNRSKMRVLDAATADGYWMQDAKSIFPKDTEFVGFDNAPEGYPPLNSSPPLQIVKQNLVEEFPAAWKNSFDFVHQRFVIPLFKTEEVPLVLRNLIGCMKPGGWIQLVEMDFQTPVSKPIESCPAVQAVHKLTSTVVSDPLASTKLAGRLTDEGLVKVGYKAIEMVAGSSHPDPELGERGKRNMLSVLGFFQSVAKPEMIGMTEEEWKSLPQRFAEEMKNHHVALRVYFVWGQKAAAQ</sequence>
<evidence type="ECO:0008006" key="3">
    <source>
        <dbReference type="Google" id="ProtNLM"/>
    </source>
</evidence>
<reference evidence="1" key="1">
    <citation type="submission" date="2022-12" db="EMBL/GenBank/DDBJ databases">
        <authorList>
            <person name="Petersen C."/>
        </authorList>
    </citation>
    <scope>NUCLEOTIDE SEQUENCE</scope>
    <source>
        <strain evidence="1">IBT 15544</strain>
    </source>
</reference>
<gene>
    <name evidence="1" type="ORF">N7498_003850</name>
</gene>
<evidence type="ECO:0000313" key="1">
    <source>
        <dbReference type="EMBL" id="KAJ5212204.1"/>
    </source>
</evidence>
<reference evidence="1" key="2">
    <citation type="journal article" date="2023" name="IMA Fungus">
        <title>Comparative genomic study of the Penicillium genus elucidates a diverse pangenome and 15 lateral gene transfer events.</title>
        <authorList>
            <person name="Petersen C."/>
            <person name="Sorensen T."/>
            <person name="Nielsen M.R."/>
            <person name="Sondergaard T.E."/>
            <person name="Sorensen J.L."/>
            <person name="Fitzpatrick D.A."/>
            <person name="Frisvad J.C."/>
            <person name="Nielsen K.L."/>
        </authorList>
    </citation>
    <scope>NUCLEOTIDE SEQUENCE</scope>
    <source>
        <strain evidence="1">IBT 15544</strain>
    </source>
</reference>
<organism evidence="1 2">
    <name type="scientific">Penicillium cinerascens</name>
    <dbReference type="NCBI Taxonomy" id="70096"/>
    <lineage>
        <taxon>Eukaryota</taxon>
        <taxon>Fungi</taxon>
        <taxon>Dikarya</taxon>
        <taxon>Ascomycota</taxon>
        <taxon>Pezizomycotina</taxon>
        <taxon>Eurotiomycetes</taxon>
        <taxon>Eurotiomycetidae</taxon>
        <taxon>Eurotiales</taxon>
        <taxon>Aspergillaceae</taxon>
        <taxon>Penicillium</taxon>
    </lineage>
</organism>
<dbReference type="AlphaFoldDB" id="A0A9W9N2W4"/>
<dbReference type="GeneID" id="83178213"/>
<dbReference type="Proteomes" id="UP001150904">
    <property type="component" value="Unassembled WGS sequence"/>
</dbReference>
<protein>
    <recommendedName>
        <fullName evidence="3">Methyltransferase domain-containing protein</fullName>
    </recommendedName>
</protein>
<name>A0A9W9N2W4_9EURO</name>
<keyword evidence="2" id="KW-1185">Reference proteome</keyword>
<dbReference type="OrthoDB" id="184880at2759"/>
<proteinExistence type="predicted"/>
<dbReference type="SUPFAM" id="SSF53335">
    <property type="entry name" value="S-adenosyl-L-methionine-dependent methyltransferases"/>
    <property type="match status" value="1"/>
</dbReference>
<comment type="caution">
    <text evidence="1">The sequence shown here is derived from an EMBL/GenBank/DDBJ whole genome shotgun (WGS) entry which is preliminary data.</text>
</comment>